<protein>
    <submittedName>
        <fullName evidence="3">Uncharacterized protein</fullName>
    </submittedName>
</protein>
<evidence type="ECO:0000256" key="1">
    <source>
        <dbReference type="SAM" id="MobiDB-lite"/>
    </source>
</evidence>
<keyword evidence="4" id="KW-1185">Reference proteome</keyword>
<feature type="compositionally biased region" description="Pro residues" evidence="1">
    <location>
        <begin position="90"/>
        <end position="108"/>
    </location>
</feature>
<dbReference type="AlphaFoldDB" id="A0A2U0SBK6"/>
<keyword evidence="2" id="KW-0472">Membrane</keyword>
<reference evidence="3 4" key="1">
    <citation type="submission" date="2018-05" db="EMBL/GenBank/DDBJ databases">
        <title>Description of Sphingomonas pokkalii sp nov, isolated from the rhizosphere of saline tolerant pokkali rice and its draft genome analysis.</title>
        <authorList>
            <person name="Menon R."/>
            <person name="Kumari S."/>
            <person name="Rameshkumar N."/>
        </authorList>
    </citation>
    <scope>NUCLEOTIDE SEQUENCE [LARGE SCALE GENOMIC DNA]</scope>
    <source>
        <strain evidence="3 4">L3B27</strain>
    </source>
</reference>
<name>A0A2U0SBK6_9SPHN</name>
<evidence type="ECO:0000313" key="4">
    <source>
        <dbReference type="Proteomes" id="UP000245890"/>
    </source>
</evidence>
<proteinExistence type="predicted"/>
<feature type="region of interest" description="Disordered" evidence="1">
    <location>
        <begin position="60"/>
        <end position="163"/>
    </location>
</feature>
<feature type="transmembrane region" description="Helical" evidence="2">
    <location>
        <begin position="21"/>
        <end position="42"/>
    </location>
</feature>
<evidence type="ECO:0000256" key="2">
    <source>
        <dbReference type="SAM" id="Phobius"/>
    </source>
</evidence>
<dbReference type="OrthoDB" id="7410762at2"/>
<comment type="caution">
    <text evidence="3">The sequence shown here is derived from an EMBL/GenBank/DDBJ whole genome shotgun (WGS) entry which is preliminary data.</text>
</comment>
<keyword evidence="2" id="KW-0812">Transmembrane</keyword>
<dbReference type="Proteomes" id="UP000245890">
    <property type="component" value="Unassembled WGS sequence"/>
</dbReference>
<gene>
    <name evidence="3" type="ORF">DD559_04655</name>
</gene>
<feature type="compositionally biased region" description="Basic and acidic residues" evidence="1">
    <location>
        <begin position="61"/>
        <end position="79"/>
    </location>
</feature>
<sequence length="267" mass="28210">MSSITSASPARRLRVSLRGRGTAILLALAIELLIALMLLWMAPKVTPKEKPKTVVFGIEASDGRDSSQPEAEKAQERARKPAGARAEAPKQPPTADTPPPPVLPPVANGPPSFLQLSRSDYAASDVSRATASKAGDEGDAETVASSGGGSAGDTPRAGTGPHGETLYAAEWYRRPTQAQLSPYLPQRAQGRDGWGEIACRTISRFQVTDCQELGEFPRGSGYAGAVRQSAFQFLVKPPQLNGKAMVGSWVRIRITYTQRGGGGDGGE</sequence>
<keyword evidence="2" id="KW-1133">Transmembrane helix</keyword>
<dbReference type="RefSeq" id="WP_116468152.1">
    <property type="nucleotide sequence ID" value="NZ_QENQ01000001.1"/>
</dbReference>
<dbReference type="EMBL" id="QENQ01000001">
    <property type="protein sequence ID" value="PVX28704.1"/>
    <property type="molecule type" value="Genomic_DNA"/>
</dbReference>
<accession>A0A2U0SBK6</accession>
<organism evidence="3 4">
    <name type="scientific">Sphingomonas pokkalii</name>
    <dbReference type="NCBI Taxonomy" id="2175090"/>
    <lineage>
        <taxon>Bacteria</taxon>
        <taxon>Pseudomonadati</taxon>
        <taxon>Pseudomonadota</taxon>
        <taxon>Alphaproteobacteria</taxon>
        <taxon>Sphingomonadales</taxon>
        <taxon>Sphingomonadaceae</taxon>
        <taxon>Sphingomonas</taxon>
    </lineage>
</organism>
<evidence type="ECO:0000313" key="3">
    <source>
        <dbReference type="EMBL" id="PVX28704.1"/>
    </source>
</evidence>